<dbReference type="InterPro" id="IPR015947">
    <property type="entry name" value="PUA-like_sf"/>
</dbReference>
<dbReference type="FunFam" id="2.30.130.30:FF:000006">
    <property type="entry name" value="Putative_zinc_finger_motif_-_C2HC5-type /ASCH_domain_containing_protein_-_putative"/>
    <property type="match status" value="1"/>
</dbReference>
<evidence type="ECO:0000313" key="3">
    <source>
        <dbReference type="Proteomes" id="UP000008312"/>
    </source>
</evidence>
<feature type="domain" description="ASCH" evidence="1">
    <location>
        <begin position="83"/>
        <end position="167"/>
    </location>
</feature>
<accession>D8LV91</accession>
<dbReference type="InParanoid" id="D8LV91"/>
<dbReference type="AlphaFoldDB" id="D8LV91"/>
<dbReference type="PANTHER" id="PTHR12963:SF0">
    <property type="entry name" value="EXPRESSED PROTEIN"/>
    <property type="match status" value="1"/>
</dbReference>
<dbReference type="RefSeq" id="XP_012893778.1">
    <property type="nucleotide sequence ID" value="XM_013038324.1"/>
</dbReference>
<dbReference type="Pfam" id="PF04266">
    <property type="entry name" value="ASCH"/>
    <property type="match status" value="1"/>
</dbReference>
<dbReference type="EMBL" id="FN668638">
    <property type="protein sequence ID" value="CBK19730.2"/>
    <property type="molecule type" value="Genomic_DNA"/>
</dbReference>
<dbReference type="InterPro" id="IPR039128">
    <property type="entry name" value="TRIP4-like"/>
</dbReference>
<organism evidence="2">
    <name type="scientific">Blastocystis hominis</name>
    <dbReference type="NCBI Taxonomy" id="12968"/>
    <lineage>
        <taxon>Eukaryota</taxon>
        <taxon>Sar</taxon>
        <taxon>Stramenopiles</taxon>
        <taxon>Bigyra</taxon>
        <taxon>Opalozoa</taxon>
        <taxon>Opalinata</taxon>
        <taxon>Blastocystidae</taxon>
        <taxon>Blastocystis</taxon>
    </lineage>
</organism>
<keyword evidence="3" id="KW-1185">Reference proteome</keyword>
<protein>
    <recommendedName>
        <fullName evidence="1">ASCH domain-containing protein</fullName>
    </recommendedName>
</protein>
<sequence length="191" mass="21257">MSSVPILCTRCLKLKDRKEYSKAQLKKKSGHVCLSCAMNAAQNSSVEKAKEKVVLPAEKPLPSRLFKPLSGPEGDKADKMTCLTMHQPWASLLVYGIKRAEGRGWNTDFRGRLWIHAAAKQPTPDQIAACEANYREIYRQEGEGIEVEFPKHYPTSALIGYVDVVDVLPNNQLRECNIPDTVRSLLAACDG</sequence>
<evidence type="ECO:0000313" key="2">
    <source>
        <dbReference type="EMBL" id="CBK19730.2"/>
    </source>
</evidence>
<reference evidence="2" key="1">
    <citation type="submission" date="2010-02" db="EMBL/GenBank/DDBJ databases">
        <title>Sequencing and annotation of the Blastocystis hominis genome.</title>
        <authorList>
            <person name="Wincker P."/>
        </authorList>
    </citation>
    <scope>NUCLEOTIDE SEQUENCE</scope>
    <source>
        <strain evidence="2">Singapore isolate B</strain>
    </source>
</reference>
<dbReference type="SUPFAM" id="SSF88697">
    <property type="entry name" value="PUA domain-like"/>
    <property type="match status" value="1"/>
</dbReference>
<proteinExistence type="predicted"/>
<dbReference type="OrthoDB" id="197554at2759"/>
<dbReference type="Proteomes" id="UP000008312">
    <property type="component" value="Unassembled WGS sequence"/>
</dbReference>
<dbReference type="InterPro" id="IPR007374">
    <property type="entry name" value="ASCH_domain"/>
</dbReference>
<evidence type="ECO:0000259" key="1">
    <source>
        <dbReference type="Pfam" id="PF04266"/>
    </source>
</evidence>
<dbReference type="CDD" id="cd06554">
    <property type="entry name" value="ASCH_ASC-1_like"/>
    <property type="match status" value="1"/>
</dbReference>
<dbReference type="PANTHER" id="PTHR12963">
    <property type="entry name" value="THYROID RECEPTOR INTERACTING PROTEIN RELATED"/>
    <property type="match status" value="1"/>
</dbReference>
<name>D8LV91_BLAHO</name>
<gene>
    <name evidence="2" type="ORF">GSBLH_T00000157001</name>
</gene>
<dbReference type="GeneID" id="24917476"/>
<dbReference type="Gene3D" id="2.30.130.30">
    <property type="entry name" value="Hypothetical protein"/>
    <property type="match status" value="1"/>
</dbReference>